<dbReference type="EMBL" id="AUXX01000017">
    <property type="protein sequence ID" value="KZN66383.1"/>
    <property type="molecule type" value="Genomic_DNA"/>
</dbReference>
<protein>
    <submittedName>
        <fullName evidence="1">Uncharacterized protein</fullName>
    </submittedName>
</protein>
<gene>
    <name evidence="1" type="ORF">N478_20165</name>
</gene>
<dbReference type="AlphaFoldDB" id="A0A167MGG5"/>
<comment type="caution">
    <text evidence="1">The sequence shown here is derived from an EMBL/GenBank/DDBJ whole genome shotgun (WGS) entry which is preliminary data.</text>
</comment>
<dbReference type="PATRIC" id="fig|1365257.3.peg.2722"/>
<accession>A0A167MGG5</accession>
<evidence type="ECO:0000313" key="1">
    <source>
        <dbReference type="EMBL" id="KZN66383.1"/>
    </source>
</evidence>
<name>A0A167MGG5_9GAMM</name>
<reference evidence="1 2" key="1">
    <citation type="submission" date="2013-07" db="EMBL/GenBank/DDBJ databases">
        <title>Comparative Genomic and Metabolomic Analysis of Twelve Strains of Pseudoalteromonas luteoviolacea.</title>
        <authorList>
            <person name="Vynne N.G."/>
            <person name="Mansson M."/>
            <person name="Gram L."/>
        </authorList>
    </citation>
    <scope>NUCLEOTIDE SEQUENCE [LARGE SCALE GENOMIC DNA]</scope>
    <source>
        <strain evidence="1 2">S4060-1</strain>
    </source>
</reference>
<dbReference type="Proteomes" id="UP000076661">
    <property type="component" value="Unassembled WGS sequence"/>
</dbReference>
<evidence type="ECO:0000313" key="2">
    <source>
        <dbReference type="Proteomes" id="UP000076661"/>
    </source>
</evidence>
<proteinExistence type="predicted"/>
<sequence length="51" mass="6273">MIGFNIRHSSQDYESSNDRLYDESIELFEEISIHNFICQKRYFAQYHLLRD</sequence>
<organism evidence="1 2">
    <name type="scientific">Pseudoalteromonas luteoviolacea S4060-1</name>
    <dbReference type="NCBI Taxonomy" id="1365257"/>
    <lineage>
        <taxon>Bacteria</taxon>
        <taxon>Pseudomonadati</taxon>
        <taxon>Pseudomonadota</taxon>
        <taxon>Gammaproteobacteria</taxon>
        <taxon>Alteromonadales</taxon>
        <taxon>Pseudoalteromonadaceae</taxon>
        <taxon>Pseudoalteromonas</taxon>
    </lineage>
</organism>